<reference evidence="1" key="1">
    <citation type="submission" date="2015-04" db="UniProtKB">
        <authorList>
            <consortium name="EnsemblPlants"/>
        </authorList>
    </citation>
    <scope>IDENTIFICATION</scope>
</reference>
<evidence type="ECO:0000313" key="1">
    <source>
        <dbReference type="EnsemblPlants" id="OMERI01G41510.3"/>
    </source>
</evidence>
<dbReference type="STRING" id="40149.A0A0E0CD95"/>
<protein>
    <submittedName>
        <fullName evidence="1">Uncharacterized protein</fullName>
    </submittedName>
</protein>
<keyword evidence="2" id="KW-1185">Reference proteome</keyword>
<dbReference type="EnsemblPlants" id="OMERI01G41510.3">
    <property type="protein sequence ID" value="OMERI01G41510.3"/>
    <property type="gene ID" value="OMERI01G41510"/>
</dbReference>
<sequence length="370" mass="41469">MEKSRDKVNITPDLNKGKETVIPVHITRLDMREVDQSSYVARLKLKKPSNMPPSTLPLHLPVIGLDANKPDNLHCLMIMQNVKHRNVLQMEAVKQIVIGEAKTPVLAVFVESFTGRLPALLRKMKLGGMSDILPSVELADVVRQIIEGVGGASSAMSKEAAQLEDINAIGRMLKSISALAKIGVPHQAERYMLVNHLAMNLEFLANTEQIGTIKDMILDHVFFWFKERRKRFFIYDIPKALIDAAFCNNVRRGQTCVLEWDKKSHHGLLGSMNRYRKTNLNLPAYDGNDPIQNVKFVSGAYTHEEEVQDDLTFNGMSSTVDEAVQSEQPMLCLNLYKCLSPEIEGAQVPLRNLELVLVDKSFTSPTVLPV</sequence>
<dbReference type="Proteomes" id="UP000008021">
    <property type="component" value="Chromosome 1"/>
</dbReference>
<dbReference type="Gramene" id="OMERI01G41510.3">
    <property type="protein sequence ID" value="OMERI01G41510.3"/>
    <property type="gene ID" value="OMERI01G41510"/>
</dbReference>
<accession>A0A0E0CD95</accession>
<name>A0A0E0CD95_9ORYZ</name>
<proteinExistence type="predicted"/>
<evidence type="ECO:0000313" key="2">
    <source>
        <dbReference type="Proteomes" id="UP000008021"/>
    </source>
</evidence>
<reference evidence="1" key="2">
    <citation type="submission" date="2018-05" db="EMBL/GenBank/DDBJ databases">
        <title>OmerRS3 (Oryza meridionalis Reference Sequence Version 3).</title>
        <authorList>
            <person name="Zhang J."/>
            <person name="Kudrna D."/>
            <person name="Lee S."/>
            <person name="Talag J."/>
            <person name="Welchert J."/>
            <person name="Wing R.A."/>
        </authorList>
    </citation>
    <scope>NUCLEOTIDE SEQUENCE [LARGE SCALE GENOMIC DNA]</scope>
    <source>
        <strain evidence="1">cv. OR44</strain>
    </source>
</reference>
<organism evidence="1">
    <name type="scientific">Oryza meridionalis</name>
    <dbReference type="NCBI Taxonomy" id="40149"/>
    <lineage>
        <taxon>Eukaryota</taxon>
        <taxon>Viridiplantae</taxon>
        <taxon>Streptophyta</taxon>
        <taxon>Embryophyta</taxon>
        <taxon>Tracheophyta</taxon>
        <taxon>Spermatophyta</taxon>
        <taxon>Magnoliopsida</taxon>
        <taxon>Liliopsida</taxon>
        <taxon>Poales</taxon>
        <taxon>Poaceae</taxon>
        <taxon>BOP clade</taxon>
        <taxon>Oryzoideae</taxon>
        <taxon>Oryzeae</taxon>
        <taxon>Oryzinae</taxon>
        <taxon>Oryza</taxon>
    </lineage>
</organism>
<dbReference type="AlphaFoldDB" id="A0A0E0CD95"/>